<keyword evidence="3" id="KW-1185">Reference proteome</keyword>
<dbReference type="EMBL" id="CP045650">
    <property type="protein sequence ID" value="QGA11396.1"/>
    <property type="molecule type" value="Genomic_DNA"/>
</dbReference>
<dbReference type="Proteomes" id="UP000327478">
    <property type="component" value="Chromosome"/>
</dbReference>
<dbReference type="RefSeq" id="WP_153371789.1">
    <property type="nucleotide sequence ID" value="NZ_CP045650.1"/>
</dbReference>
<sequence length="122" mass="14207">MRKLKFMVNNDNQNNIQAEKQTQDYVTNLLAHDLAKYGFKTLPQSGAHIAISVEEYTLPLSIRCETRDEQGHLICEISSYPEEEQDWLDRITEQSLLNQLAQAVENTLKEDELFSDFEWKTV</sequence>
<protein>
    <submittedName>
        <fullName evidence="1">Uncharacterized protein</fullName>
    </submittedName>
</protein>
<accession>A0A5Q0P3N8</accession>
<evidence type="ECO:0000313" key="3">
    <source>
        <dbReference type="Proteomes" id="UP000327478"/>
    </source>
</evidence>
<evidence type="ECO:0000313" key="4">
    <source>
        <dbReference type="Proteomes" id="UP000480556"/>
    </source>
</evidence>
<evidence type="ECO:0000313" key="1">
    <source>
        <dbReference type="EMBL" id="MQW92958.1"/>
    </source>
</evidence>
<dbReference type="Proteomes" id="UP000480556">
    <property type="component" value="Unassembled WGS sequence"/>
</dbReference>
<proteinExistence type="predicted"/>
<organism evidence="1 4">
    <name type="scientific">Acinetobacter wanghuae</name>
    <dbReference type="NCBI Taxonomy" id="2662362"/>
    <lineage>
        <taxon>Bacteria</taxon>
        <taxon>Pseudomonadati</taxon>
        <taxon>Pseudomonadota</taxon>
        <taxon>Gammaproteobacteria</taxon>
        <taxon>Moraxellales</taxon>
        <taxon>Moraxellaceae</taxon>
        <taxon>Acinetobacter</taxon>
    </lineage>
</organism>
<reference evidence="3 4" key="1">
    <citation type="submission" date="2019-10" db="EMBL/GenBank/DDBJ databases">
        <authorList>
            <person name="Dong K."/>
        </authorList>
    </citation>
    <scope>NUCLEOTIDE SEQUENCE [LARGE SCALE GENOMIC DNA]</scope>
    <source>
        <strain evidence="2">Dk386</strain>
        <strain evidence="3">dk386</strain>
        <strain evidence="4">dk771</strain>
        <strain evidence="1">Dk771</strain>
    </source>
</reference>
<name>A0A5Q0P3N8_9GAMM</name>
<gene>
    <name evidence="2" type="ORF">GFH30_08310</name>
    <name evidence="1" type="ORF">GHJ48_11260</name>
</gene>
<dbReference type="EMBL" id="WITK01000020">
    <property type="protein sequence ID" value="MQW92958.1"/>
    <property type="molecule type" value="Genomic_DNA"/>
</dbReference>
<evidence type="ECO:0000313" key="2">
    <source>
        <dbReference type="EMBL" id="QGA11396.1"/>
    </source>
</evidence>
<dbReference type="AlphaFoldDB" id="A0A5Q0P3N8"/>